<keyword evidence="5" id="KW-1185">Reference proteome</keyword>
<proteinExistence type="inferred from homology"/>
<dbReference type="EMBL" id="BAABJM010000004">
    <property type="protein sequence ID" value="GAA5061122.1"/>
    <property type="molecule type" value="Genomic_DNA"/>
</dbReference>
<dbReference type="SUPFAM" id="SSF54637">
    <property type="entry name" value="Thioesterase/thiol ester dehydrase-isomerase"/>
    <property type="match status" value="2"/>
</dbReference>
<dbReference type="Gene3D" id="3.10.129.10">
    <property type="entry name" value="Hotdog Thioesterase"/>
    <property type="match status" value="1"/>
</dbReference>
<comment type="similarity">
    <text evidence="1">Belongs to the enoyl-CoA hydratase/isomerase family.</text>
</comment>
<evidence type="ECO:0000313" key="4">
    <source>
        <dbReference type="EMBL" id="GAA5061122.1"/>
    </source>
</evidence>
<evidence type="ECO:0000313" key="5">
    <source>
        <dbReference type="Proteomes" id="UP001500603"/>
    </source>
</evidence>
<dbReference type="InterPro" id="IPR054357">
    <property type="entry name" value="MFE-2_N"/>
</dbReference>
<reference evidence="5" key="1">
    <citation type="journal article" date="2019" name="Int. J. Syst. Evol. Microbiol.">
        <title>The Global Catalogue of Microorganisms (GCM) 10K type strain sequencing project: providing services to taxonomists for standard genome sequencing and annotation.</title>
        <authorList>
            <consortium name="The Broad Institute Genomics Platform"/>
            <consortium name="The Broad Institute Genome Sequencing Center for Infectious Disease"/>
            <person name="Wu L."/>
            <person name="Ma J."/>
        </authorList>
    </citation>
    <scope>NUCLEOTIDE SEQUENCE [LARGE SCALE GENOMIC DNA]</scope>
    <source>
        <strain evidence="5">JCM 18298</strain>
    </source>
</reference>
<name>A0ABP9KL10_9NOCA</name>
<organism evidence="4 5">
    <name type="scientific">Nocardia callitridis</name>
    <dbReference type="NCBI Taxonomy" id="648753"/>
    <lineage>
        <taxon>Bacteria</taxon>
        <taxon>Bacillati</taxon>
        <taxon>Actinomycetota</taxon>
        <taxon>Actinomycetes</taxon>
        <taxon>Mycobacteriales</taxon>
        <taxon>Nocardiaceae</taxon>
        <taxon>Nocardia</taxon>
    </lineage>
</organism>
<dbReference type="InterPro" id="IPR029069">
    <property type="entry name" value="HotDog_dom_sf"/>
</dbReference>
<dbReference type="PANTHER" id="PTHR13078">
    <property type="entry name" value="PEROXISOMAL MULTIFUNCTIONAL ENZYME TYPE 2-RELATED"/>
    <property type="match status" value="1"/>
</dbReference>
<dbReference type="Pfam" id="PF22622">
    <property type="entry name" value="MFE-2_hydrat-2_N"/>
    <property type="match status" value="1"/>
</dbReference>
<evidence type="ECO:0000256" key="1">
    <source>
        <dbReference type="ARBA" id="ARBA00005254"/>
    </source>
</evidence>
<evidence type="ECO:0000259" key="3">
    <source>
        <dbReference type="Pfam" id="PF22622"/>
    </source>
</evidence>
<dbReference type="PANTHER" id="PTHR13078:SF56">
    <property type="entry name" value="PEROXISOMAL MULTIFUNCTIONAL ENZYME TYPE 2"/>
    <property type="match status" value="1"/>
</dbReference>
<sequence>MTLHYANIGAEGMPWQREWHVDDTLLYNLSVGADASDPHLVTENSQGVGLCALPSFAAVLGGSLRSVRHLVGEFPSHAVVFVGQQLELFDALPVAGRIEVTTSIAEMTDRSTGVLLETEAVAVAGPAGRKLFTARASYFLRGLGSRPDSTGAPVIDAPRWATTLSVRTRTDQALLYRLCGDRNPLHSDPVVAKRAGFDRPVLHGLCTWAMVARTVIGHVLGAEVGAVDEIGGRLRHPAYPGEILTIDLVQTAECVLNYQARVADRIVLADGLVRTAHEVSL</sequence>
<dbReference type="InterPro" id="IPR002539">
    <property type="entry name" value="MaoC-like_dom"/>
</dbReference>
<comment type="caution">
    <text evidence="4">The sequence shown here is derived from an EMBL/GenBank/DDBJ whole genome shotgun (WGS) entry which is preliminary data.</text>
</comment>
<dbReference type="RefSeq" id="WP_345497408.1">
    <property type="nucleotide sequence ID" value="NZ_BAABJM010000004.1"/>
</dbReference>
<feature type="domain" description="MaoC-like" evidence="2">
    <location>
        <begin position="164"/>
        <end position="250"/>
    </location>
</feature>
<feature type="domain" description="Peroxisomal multifunctional enzyme type 2-like N-terminal" evidence="3">
    <location>
        <begin position="20"/>
        <end position="142"/>
    </location>
</feature>
<accession>A0ABP9KL10</accession>
<dbReference type="Proteomes" id="UP001500603">
    <property type="component" value="Unassembled WGS sequence"/>
</dbReference>
<gene>
    <name evidence="4" type="primary">htdY</name>
    <name evidence="4" type="ORF">GCM10023318_43350</name>
</gene>
<protein>
    <submittedName>
        <fullName evidence="4">3-hydroxyacyl-thioester dehydratase HtdY</fullName>
    </submittedName>
</protein>
<evidence type="ECO:0000259" key="2">
    <source>
        <dbReference type="Pfam" id="PF01575"/>
    </source>
</evidence>
<dbReference type="Pfam" id="PF01575">
    <property type="entry name" value="MaoC_dehydratas"/>
    <property type="match status" value="1"/>
</dbReference>